<dbReference type="OrthoDB" id="7975253at2"/>
<feature type="domain" description="DUF4214" evidence="1">
    <location>
        <begin position="88"/>
        <end position="154"/>
    </location>
</feature>
<dbReference type="Pfam" id="PF13946">
    <property type="entry name" value="DUF4214"/>
    <property type="match status" value="2"/>
</dbReference>
<protein>
    <submittedName>
        <fullName evidence="2">S-layer protein</fullName>
    </submittedName>
</protein>
<dbReference type="Proteomes" id="UP000321523">
    <property type="component" value="Unassembled WGS sequence"/>
</dbReference>
<dbReference type="RefSeq" id="WP_147040291.1">
    <property type="nucleotide sequence ID" value="NZ_BJYZ01000007.1"/>
</dbReference>
<dbReference type="InterPro" id="IPR011049">
    <property type="entry name" value="Serralysin-like_metalloprot_C"/>
</dbReference>
<evidence type="ECO:0000313" key="2">
    <source>
        <dbReference type="EMBL" id="GEO37783.1"/>
    </source>
</evidence>
<dbReference type="Gene3D" id="1.10.3130.20">
    <property type="entry name" value="Phycobilisome linker domain"/>
    <property type="match status" value="1"/>
</dbReference>
<proteinExistence type="predicted"/>
<dbReference type="InterPro" id="IPR025282">
    <property type="entry name" value="DUF4214"/>
</dbReference>
<dbReference type="EMBL" id="BJYZ01000007">
    <property type="protein sequence ID" value="GEO37783.1"/>
    <property type="molecule type" value="Genomic_DNA"/>
</dbReference>
<reference evidence="2 3" key="1">
    <citation type="submission" date="2019-07" db="EMBL/GenBank/DDBJ databases">
        <title>Whole genome shotgun sequence of Skermanella aerolata NBRC 106429.</title>
        <authorList>
            <person name="Hosoyama A."/>
            <person name="Uohara A."/>
            <person name="Ohji S."/>
            <person name="Ichikawa N."/>
        </authorList>
    </citation>
    <scope>NUCLEOTIDE SEQUENCE [LARGE SCALE GENOMIC DNA]</scope>
    <source>
        <strain evidence="2 3">NBRC 106429</strain>
    </source>
</reference>
<dbReference type="Gene3D" id="2.160.20.160">
    <property type="match status" value="1"/>
</dbReference>
<evidence type="ECO:0000259" key="1">
    <source>
        <dbReference type="Pfam" id="PF13946"/>
    </source>
</evidence>
<gene>
    <name evidence="2" type="primary">rsaA_1</name>
    <name evidence="2" type="ORF">SAE02_19310</name>
</gene>
<feature type="domain" description="DUF4214" evidence="1">
    <location>
        <begin position="7"/>
        <end position="53"/>
    </location>
</feature>
<organism evidence="2 3">
    <name type="scientific">Skermanella aerolata</name>
    <dbReference type="NCBI Taxonomy" id="393310"/>
    <lineage>
        <taxon>Bacteria</taxon>
        <taxon>Pseudomonadati</taxon>
        <taxon>Pseudomonadota</taxon>
        <taxon>Alphaproteobacteria</taxon>
        <taxon>Rhodospirillales</taxon>
        <taxon>Azospirillaceae</taxon>
        <taxon>Skermanella</taxon>
    </lineage>
</organism>
<dbReference type="PRINTS" id="PR00313">
    <property type="entry name" value="CABNDNGRPT"/>
</dbReference>
<name>A0A512DMS9_9PROT</name>
<evidence type="ECO:0000313" key="3">
    <source>
        <dbReference type="Proteomes" id="UP000321523"/>
    </source>
</evidence>
<dbReference type="SUPFAM" id="SSF51120">
    <property type="entry name" value="beta-Roll"/>
    <property type="match status" value="1"/>
</dbReference>
<comment type="caution">
    <text evidence="2">The sequence shown here is derived from an EMBL/GenBank/DDBJ whole genome shotgun (WGS) entry which is preliminary data.</text>
</comment>
<accession>A0A512DMS9</accession>
<dbReference type="InterPro" id="IPR038255">
    <property type="entry name" value="PBS_linker_sf"/>
</dbReference>
<sequence length="1066" mass="104111">MSNFTDIKSCYLNILQRDASDDEVRGWEAPVNSGALTMEQVRQAFINSSEGQNVHAVIRMYQAAFGRVPDQGGLKNWVNSGLSMEAIADGFANSQEFLNRYGSNSVSEAFVTSLYYQVLGRAPDAAGLSNWVNSGLSAAKILAGFSESQEFKNSTASSVSTFLDNAGKGTEDYSGSLNDYVPQPAGQTFTLTSGIDDVAGTAGNDTIKSIVAGGLSALDSIDGAGGTDTLNVTDTDAIAVSSTTTVSNVETAKLASAQTVSADVSGWTGLNSLTVTEVGGNASGSIVAAGTTAVTVTDSAQAAGAITVNGGAAVSVTSTGATTGAITVGTTTAPTGAVMVSRATTGAASAGAITVKGGTTVDITQTASNAVNTTQTNGAVAVTGGASTTAVTVTSTAAATASATVAGITANSVSITDVNSGSTTAAGTITSVNVNGFTTLSIADNALTDLHLANGSGNIIIDNSGLTTATNKTLALTLNGQTGGTLDDADIYTTLNVTTATKNSTLANITTGAMSTLTVAGTHGLALTSTAGMTALSTVAVSGAAGVTADFSGATVTAVDTSATTGTSTVTIDASKATFTGGAGIDKVTLSAATPGKAISLGAGDDTLTLGNSSTPTAALAGGEGTDTLTMTAALAATASGSGTFAGIVTGFERVILTGATNQTIDLSVLGDFNHVTTSGGNGLTLSNLPSDGTLVLNGAGTAYTIGNSAFTAGASDKVNLLLTDGSGAGVAFASTGITASGVETFAITTADTQATPSGTFNDSVTLLGNSVKTITVGGNAGLTLTATSTAATTVDASGITLGGFTYTSGALTSAATIKGSATGTNTVNFSAATGGVVTYTGGSGNDAVTASNGKANVIDLGNGTNTLTSTTGNHTVTGGTGADTVTLTTGNNTVDLGNGANAFTATTGNNTYTGGTGVDTVTVGSGVNTITTGTGADVVTFSSVATNGNSYSAITDAHAGLRLVFTDSGQTSGTSTFTSAKISLADTAVFQDYLDAAVNASGDNSTNSNLAWFQYNSNTFIVEDNSNSATYQNGVDSVVKLVGVVDLASATFAAVATTSGSLTLA</sequence>
<keyword evidence="3" id="KW-1185">Reference proteome</keyword>
<dbReference type="AlphaFoldDB" id="A0A512DMS9"/>